<proteinExistence type="predicted"/>
<dbReference type="Pfam" id="PF02754">
    <property type="entry name" value="CCG"/>
    <property type="match status" value="2"/>
</dbReference>
<feature type="domain" description="Cysteine-rich" evidence="2">
    <location>
        <begin position="3"/>
        <end position="83"/>
    </location>
</feature>
<dbReference type="Gene3D" id="3.40.50.11810">
    <property type="match status" value="1"/>
</dbReference>
<evidence type="ECO:0000313" key="3">
    <source>
        <dbReference type="EMBL" id="PIX35107.1"/>
    </source>
</evidence>
<gene>
    <name evidence="3" type="ORF">COZ58_01360</name>
</gene>
<accession>A0A2M7KAE4</accession>
<reference evidence="4" key="1">
    <citation type="submission" date="2017-09" db="EMBL/GenBank/DDBJ databases">
        <title>Depth-based differentiation of microbial function through sediment-hosted aquifers and enrichment of novel symbionts in the deep terrestrial subsurface.</title>
        <authorList>
            <person name="Probst A.J."/>
            <person name="Ladd B."/>
            <person name="Jarett J.K."/>
            <person name="Geller-Mcgrath D.E."/>
            <person name="Sieber C.M."/>
            <person name="Emerson J.B."/>
            <person name="Anantharaman K."/>
            <person name="Thomas B.C."/>
            <person name="Malmstrom R."/>
            <person name="Stieglmeier M."/>
            <person name="Klingl A."/>
            <person name="Woyke T."/>
            <person name="Ryan C.M."/>
            <person name="Banfield J.F."/>
        </authorList>
    </citation>
    <scope>NUCLEOTIDE SEQUENCE [LARGE SCALE GENOMIC DNA]</scope>
</reference>
<comment type="caution">
    <text evidence="3">The sequence shown here is derived from an EMBL/GenBank/DDBJ whole genome shotgun (WGS) entry which is preliminary data.</text>
</comment>
<dbReference type="PANTHER" id="PTHR42947">
    <property type="entry name" value="COB--COM HETERODISULFIDE REDUCTASE SUBUNIT B 1"/>
    <property type="match status" value="1"/>
</dbReference>
<dbReference type="InterPro" id="IPR004017">
    <property type="entry name" value="Cys_rich_dom"/>
</dbReference>
<organism evidence="3 4">
    <name type="scientific">Candidatus Infernicultor aquiphilus</name>
    <dbReference type="NCBI Taxonomy" id="1805029"/>
    <lineage>
        <taxon>Bacteria</taxon>
        <taxon>Pseudomonadati</taxon>
        <taxon>Atribacterota</taxon>
        <taxon>Candidatus Phoenicimicrobiia</taxon>
        <taxon>Candidatus Pheonicimicrobiales</taxon>
        <taxon>Candidatus Phoenicimicrobiaceae</taxon>
        <taxon>Candidatus Infernicultor</taxon>
    </lineage>
</organism>
<dbReference type="EMBL" id="PFIP01000020">
    <property type="protein sequence ID" value="PIX35107.1"/>
    <property type="molecule type" value="Genomic_DNA"/>
</dbReference>
<dbReference type="Gene3D" id="1.20.1050.140">
    <property type="match status" value="1"/>
</dbReference>
<evidence type="ECO:0000313" key="4">
    <source>
        <dbReference type="Proteomes" id="UP000231493"/>
    </source>
</evidence>
<dbReference type="Proteomes" id="UP000231493">
    <property type="component" value="Unassembled WGS sequence"/>
</dbReference>
<feature type="domain" description="Cysteine-rich" evidence="2">
    <location>
        <begin position="147"/>
        <end position="235"/>
    </location>
</feature>
<dbReference type="InterPro" id="IPR051278">
    <property type="entry name" value="HdrB/HdrD_reductase"/>
</dbReference>
<name>A0A2M7KAE4_9BACT</name>
<dbReference type="AlphaFoldDB" id="A0A2M7KAE4"/>
<dbReference type="GO" id="GO:0016491">
    <property type="term" value="F:oxidoreductase activity"/>
    <property type="evidence" value="ECO:0007669"/>
    <property type="project" value="UniProtKB-KW"/>
</dbReference>
<protein>
    <recommendedName>
        <fullName evidence="2">Cysteine-rich domain-containing protein</fullName>
    </recommendedName>
</protein>
<evidence type="ECO:0000256" key="1">
    <source>
        <dbReference type="ARBA" id="ARBA00023002"/>
    </source>
</evidence>
<sequence>MRYALFLGCTVPVRALNYELSARKVAHKLGIELVDINDFSCCGFPVKSVDRDTFLLMAAKNLSLAEEKDLDLVSLCSACTSILTEANKELKEEESLRKKINNKLSVLGRKYEGKIKVKHFTRVLYEDVGLEKIRENLKVDLSKFSFAAHYGCHYLKPSGIYEDFDDVENPKTLDELIEVTGAKSVLYEDKKSCCGGGILGINEMTALKVAKNKLDHIKSTKADAICLICPFCSIMYEGSQKKIEKQFEVEYNLPVLYYPQILGLALGISPEELGFKLNRIKPREMLAKL</sequence>
<dbReference type="PANTHER" id="PTHR42947:SF1">
    <property type="entry name" value="COB--COM HETERODISULFIDE REDUCTASE SUBUNIT B 1"/>
    <property type="match status" value="1"/>
</dbReference>
<keyword evidence="1" id="KW-0560">Oxidoreductase</keyword>
<evidence type="ECO:0000259" key="2">
    <source>
        <dbReference type="Pfam" id="PF02754"/>
    </source>
</evidence>